<evidence type="ECO:0000256" key="3">
    <source>
        <dbReference type="ARBA" id="ARBA00007931"/>
    </source>
</evidence>
<evidence type="ECO:0000259" key="14">
    <source>
        <dbReference type="Pfam" id="PF02163"/>
    </source>
</evidence>
<evidence type="ECO:0000256" key="9">
    <source>
        <dbReference type="ARBA" id="ARBA00022833"/>
    </source>
</evidence>
<keyword evidence="5 15" id="KW-0645">Protease</keyword>
<evidence type="ECO:0000256" key="12">
    <source>
        <dbReference type="ARBA" id="ARBA00023136"/>
    </source>
</evidence>
<feature type="domain" description="Peptidase M50" evidence="14">
    <location>
        <begin position="14"/>
        <end position="162"/>
    </location>
</feature>
<comment type="cofactor">
    <cofactor evidence="1">
        <name>Zn(2+)</name>
        <dbReference type="ChEBI" id="CHEBI:29105"/>
    </cofactor>
</comment>
<keyword evidence="6 13" id="KW-0812">Transmembrane</keyword>
<dbReference type="PANTHER" id="PTHR35864">
    <property type="entry name" value="ZINC METALLOPROTEASE MJ0611-RELATED"/>
    <property type="match status" value="1"/>
</dbReference>
<evidence type="ECO:0000256" key="2">
    <source>
        <dbReference type="ARBA" id="ARBA00004651"/>
    </source>
</evidence>
<dbReference type="Proteomes" id="UP000886129">
    <property type="component" value="Unassembled WGS sequence"/>
</dbReference>
<evidence type="ECO:0000256" key="8">
    <source>
        <dbReference type="ARBA" id="ARBA00022801"/>
    </source>
</evidence>
<proteinExistence type="inferred from homology"/>
<feature type="transmembrane region" description="Helical" evidence="13">
    <location>
        <begin position="123"/>
        <end position="140"/>
    </location>
</feature>
<keyword evidence="7" id="KW-0479">Metal-binding</keyword>
<evidence type="ECO:0000256" key="6">
    <source>
        <dbReference type="ARBA" id="ARBA00022692"/>
    </source>
</evidence>
<name>A0A7C5I1A1_9BACT</name>
<evidence type="ECO:0000256" key="11">
    <source>
        <dbReference type="ARBA" id="ARBA00023049"/>
    </source>
</evidence>
<evidence type="ECO:0000256" key="5">
    <source>
        <dbReference type="ARBA" id="ARBA00022670"/>
    </source>
</evidence>
<dbReference type="GO" id="GO:0046872">
    <property type="term" value="F:metal ion binding"/>
    <property type="evidence" value="ECO:0007669"/>
    <property type="project" value="UniProtKB-KW"/>
</dbReference>
<dbReference type="GO" id="GO:0006508">
    <property type="term" value="P:proteolysis"/>
    <property type="evidence" value="ECO:0007669"/>
    <property type="project" value="UniProtKB-KW"/>
</dbReference>
<dbReference type="InterPro" id="IPR008915">
    <property type="entry name" value="Peptidase_M50"/>
</dbReference>
<dbReference type="Pfam" id="PF02163">
    <property type="entry name" value="Peptidase_M50"/>
    <property type="match status" value="1"/>
</dbReference>
<feature type="non-terminal residue" evidence="15">
    <location>
        <position position="198"/>
    </location>
</feature>
<evidence type="ECO:0000256" key="10">
    <source>
        <dbReference type="ARBA" id="ARBA00022989"/>
    </source>
</evidence>
<keyword evidence="12 13" id="KW-0472">Membrane</keyword>
<reference evidence="15" key="1">
    <citation type="journal article" date="2020" name="mSystems">
        <title>Genome- and Community-Level Interaction Insights into Carbon Utilization and Element Cycling Functions of Hydrothermarchaeota in Hydrothermal Sediment.</title>
        <authorList>
            <person name="Zhou Z."/>
            <person name="Liu Y."/>
            <person name="Xu W."/>
            <person name="Pan J."/>
            <person name="Luo Z.H."/>
            <person name="Li M."/>
        </authorList>
    </citation>
    <scope>NUCLEOTIDE SEQUENCE [LARGE SCALE GENOMIC DNA]</scope>
    <source>
        <strain evidence="15">HyVt-80</strain>
    </source>
</reference>
<comment type="caution">
    <text evidence="15">The sequence shown here is derived from an EMBL/GenBank/DDBJ whole genome shotgun (WGS) entry which is preliminary data.</text>
</comment>
<dbReference type="EMBL" id="DRTH01000226">
    <property type="protein sequence ID" value="HHF08870.1"/>
    <property type="molecule type" value="Genomic_DNA"/>
</dbReference>
<gene>
    <name evidence="15" type="ORF">ENL26_03800</name>
</gene>
<comment type="subcellular location">
    <subcellularLocation>
        <location evidence="2">Cell membrane</location>
        <topology evidence="2">Multi-pass membrane protein</topology>
    </subcellularLocation>
</comment>
<dbReference type="CDD" id="cd06158">
    <property type="entry name" value="S2P-M50_like_1"/>
    <property type="match status" value="1"/>
</dbReference>
<keyword evidence="11" id="KW-0482">Metalloprotease</keyword>
<dbReference type="GO" id="GO:0005886">
    <property type="term" value="C:plasma membrane"/>
    <property type="evidence" value="ECO:0007669"/>
    <property type="project" value="UniProtKB-SubCell"/>
</dbReference>
<feature type="transmembrane region" description="Helical" evidence="13">
    <location>
        <begin position="77"/>
        <end position="102"/>
    </location>
</feature>
<organism evidence="15">
    <name type="scientific">Kosmotoga arenicorallina</name>
    <dbReference type="NCBI Taxonomy" id="688066"/>
    <lineage>
        <taxon>Bacteria</taxon>
        <taxon>Thermotogati</taxon>
        <taxon>Thermotogota</taxon>
        <taxon>Thermotogae</taxon>
        <taxon>Kosmotogales</taxon>
        <taxon>Kosmotogaceae</taxon>
        <taxon>Kosmotoga</taxon>
    </lineage>
</organism>
<accession>A0A7C5I1A1</accession>
<keyword evidence="8" id="KW-0378">Hydrolase</keyword>
<feature type="transmembrane region" description="Helical" evidence="13">
    <location>
        <begin position="6"/>
        <end position="27"/>
    </location>
</feature>
<sequence>MVQVFRNFLALTPAIIVAIYFHEMAHASLFKKTTKTRRNFSFVGCVDPLGLLMYYMFQFGWSRPFPINYWKLKKNGLPVTILTIFSGPAMNLIIGVTAALFFKYTGLFRYSTLLARESYGQNYLLSYFSDVLYWIMVVNLKTSLFNLLPFPPLDGARLIEITAPDNQVDWLAKFEVYGLLSLVVLSILGIIQLIMWPV</sequence>
<evidence type="ECO:0000256" key="13">
    <source>
        <dbReference type="SAM" id="Phobius"/>
    </source>
</evidence>
<keyword evidence="10 13" id="KW-1133">Transmembrane helix</keyword>
<evidence type="ECO:0000256" key="1">
    <source>
        <dbReference type="ARBA" id="ARBA00001947"/>
    </source>
</evidence>
<dbReference type="InterPro" id="IPR052348">
    <property type="entry name" value="Metallopeptidase_M50B"/>
</dbReference>
<dbReference type="GO" id="GO:0008237">
    <property type="term" value="F:metallopeptidase activity"/>
    <property type="evidence" value="ECO:0007669"/>
    <property type="project" value="UniProtKB-KW"/>
</dbReference>
<dbReference type="AlphaFoldDB" id="A0A7C5I1A1"/>
<keyword evidence="4" id="KW-1003">Cell membrane</keyword>
<feature type="transmembrane region" description="Helical" evidence="13">
    <location>
        <begin position="176"/>
        <end position="196"/>
    </location>
</feature>
<evidence type="ECO:0000256" key="4">
    <source>
        <dbReference type="ARBA" id="ARBA00022475"/>
    </source>
</evidence>
<feature type="transmembrane region" description="Helical" evidence="13">
    <location>
        <begin position="39"/>
        <end position="57"/>
    </location>
</feature>
<evidence type="ECO:0000256" key="7">
    <source>
        <dbReference type="ARBA" id="ARBA00022723"/>
    </source>
</evidence>
<protein>
    <submittedName>
        <fullName evidence="15">Site-2 protease family protein</fullName>
    </submittedName>
</protein>
<dbReference type="InterPro" id="IPR044537">
    <property type="entry name" value="Rip2-like"/>
</dbReference>
<evidence type="ECO:0000313" key="15">
    <source>
        <dbReference type="EMBL" id="HHF08870.1"/>
    </source>
</evidence>
<comment type="similarity">
    <text evidence="3">Belongs to the peptidase M50B family.</text>
</comment>
<keyword evidence="9" id="KW-0862">Zinc</keyword>
<dbReference type="PANTHER" id="PTHR35864:SF1">
    <property type="entry name" value="ZINC METALLOPROTEASE YWHC-RELATED"/>
    <property type="match status" value="1"/>
</dbReference>